<evidence type="ECO:0000256" key="10">
    <source>
        <dbReference type="PROSITE-ProRule" id="PRU01240"/>
    </source>
</evidence>
<name>A0A8J5YI99_9ROSI</name>
<evidence type="ECO:0000256" key="9">
    <source>
        <dbReference type="PIRSR" id="PIRSR615500-1"/>
    </source>
</evidence>
<feature type="active site" description="Charge relay system" evidence="9 10">
    <location>
        <position position="221"/>
    </location>
</feature>
<keyword evidence="4 10" id="KW-0645">Protease</keyword>
<dbReference type="Pfam" id="PF17766">
    <property type="entry name" value="fn3_6"/>
    <property type="match status" value="1"/>
</dbReference>
<feature type="chain" id="PRO_5035215133" evidence="13">
    <location>
        <begin position="29"/>
        <end position="1121"/>
    </location>
</feature>
<dbReference type="Gene3D" id="3.30.70.80">
    <property type="entry name" value="Peptidase S8 propeptide/proteinase inhibitor I9"/>
    <property type="match status" value="1"/>
</dbReference>
<keyword evidence="12" id="KW-0812">Transmembrane</keyword>
<comment type="similarity">
    <text evidence="2 10">Belongs to the peptidase S8 family.</text>
</comment>
<protein>
    <submittedName>
        <fullName evidence="17">Uncharacterized protein</fullName>
    </submittedName>
</protein>
<evidence type="ECO:0000256" key="13">
    <source>
        <dbReference type="SAM" id="SignalP"/>
    </source>
</evidence>
<dbReference type="CDD" id="cd02120">
    <property type="entry name" value="PA_subtilisin_like"/>
    <property type="match status" value="1"/>
</dbReference>
<dbReference type="PROSITE" id="PS51892">
    <property type="entry name" value="SUBTILASE"/>
    <property type="match status" value="1"/>
</dbReference>
<sequence>MPQSSTMNFLHTLSTVLFIVSFHPFTRAKPDTYIIHMDPSAMPKAFSSHHSWYFSMLSSISDTSEAASASSTITSKHLYTYTHSINGFSATLTLSELESLKKSFGYLSFTRDRPVTVHTTHTSQFLGLNSVSGAWTAPNYGEDVIIGIVDSGIWPESESYSDEGMAQVPTRWKGKCESGTNFNSSFCNKKLIGVRFYNKGLLSSHPKLTIPMNSPRDINGHGTHTSSIAAGNSAKGASYFGYAPGTANGMAPLAYIAMYKVVWRYGTYTSDVLAAIDQAIQDGVDILSLSLGLSVDNNVLDDDPIAVATFAAMEKGIFIAASAGNDGPLYWSLVNGAPWMLTVAAGSIDREFDGILTLGNGVQITFESLYPGNSSRNQMPLVVMDECASVEELRQVRNNIIVCKDHLSISDQVENAESAMVSAAVFISNYPYLSELYTRSSFPAAFIGLDDGQTVIDYIKQNSDPRGRFQFRKTNIGTKPAPKVDAYSSRGQFLSCPNVLKPDILAPGSLVLASWSPVSEVTKVGSHPLFSKFNLLSGTSMAAPHAAGVAALVKRAHPDWSPAAICSAIMTTANSFDNNLSPIKDVSNFNQPASPLDIGAGHINPIKALDPGLVYDATPQDYMKLLCAINYTSKKIRMFTKLSHDCMNQSLDLNYPAFIAFFNDDGLSTSADKFEQEFQRTVTNVGKGGMAYTAKVTGMDGIKVMVEPPKLVFKQKYEKQSYKLRLEGPKLLKKDVIFGALSWRDDAGKYVQKVRSRDPTILLNINSQVNPISILSLAISSSASPSSLALGLRLTKQQLELEKMSAHLSKTDSEVSSLSQSSPARSDRRQVYYVQSPSMDSHDGEKTTNSFHSTPVLSPMGSPPHSHSNSSLGPHSSRESSSTRLSGSMKPQRKHDGSRKGRKPWKEFDAIEEEGLLDGDGAHQDFHRRRCYFLAFVVGFFVLFTTFSLILWGASRPQKPKITMKSISFNEFRVHAGTDSSGVSTEMVTMNCTVKLTYRNTATFFGVHVTSTPLDLSYSQLTVATGTMRKFYQSRKSQRALTVVMLGSQIPLYGGGASLGSLNGGPTQPVPLTLNFVVRSRAYVLGKLVKPKFYKRIECSVTMNPTKMSRAILLKNKCIYS</sequence>
<keyword evidence="5 13" id="KW-0732">Signal</keyword>
<dbReference type="Gene3D" id="2.60.40.2310">
    <property type="match status" value="1"/>
</dbReference>
<dbReference type="InterPro" id="IPR045051">
    <property type="entry name" value="SBT"/>
</dbReference>
<dbReference type="InterPro" id="IPR023828">
    <property type="entry name" value="Peptidase_S8_Ser-AS"/>
</dbReference>
<dbReference type="Pfam" id="PF00082">
    <property type="entry name" value="Peptidase_S8"/>
    <property type="match status" value="1"/>
</dbReference>
<evidence type="ECO:0000256" key="2">
    <source>
        <dbReference type="ARBA" id="ARBA00011073"/>
    </source>
</evidence>
<dbReference type="InterPro" id="IPR041469">
    <property type="entry name" value="Subtilisin-like_FN3"/>
</dbReference>
<evidence type="ECO:0000313" key="18">
    <source>
        <dbReference type="Proteomes" id="UP000701853"/>
    </source>
</evidence>
<keyword evidence="3" id="KW-0964">Secreted</keyword>
<keyword evidence="12" id="KW-0472">Membrane</keyword>
<gene>
    <name evidence="17" type="ORF">CXB51_028062</name>
</gene>
<dbReference type="InterPro" id="IPR015500">
    <property type="entry name" value="Peptidase_S8_subtilisin-rel"/>
</dbReference>
<keyword evidence="18" id="KW-1185">Reference proteome</keyword>
<evidence type="ECO:0000256" key="5">
    <source>
        <dbReference type="ARBA" id="ARBA00022729"/>
    </source>
</evidence>
<organism evidence="17 18">
    <name type="scientific">Gossypium anomalum</name>
    <dbReference type="NCBI Taxonomy" id="47600"/>
    <lineage>
        <taxon>Eukaryota</taxon>
        <taxon>Viridiplantae</taxon>
        <taxon>Streptophyta</taxon>
        <taxon>Embryophyta</taxon>
        <taxon>Tracheophyta</taxon>
        <taxon>Spermatophyta</taxon>
        <taxon>Magnoliopsida</taxon>
        <taxon>eudicotyledons</taxon>
        <taxon>Gunneridae</taxon>
        <taxon>Pentapetalae</taxon>
        <taxon>rosids</taxon>
        <taxon>malvids</taxon>
        <taxon>Malvales</taxon>
        <taxon>Malvaceae</taxon>
        <taxon>Malvoideae</taxon>
        <taxon>Gossypium</taxon>
    </lineage>
</organism>
<evidence type="ECO:0000259" key="16">
    <source>
        <dbReference type="Pfam" id="PF17766"/>
    </source>
</evidence>
<keyword evidence="7 10" id="KW-0720">Serine protease</keyword>
<dbReference type="EMBL" id="JAHUZN010000011">
    <property type="protein sequence ID" value="KAG8478345.1"/>
    <property type="molecule type" value="Genomic_DNA"/>
</dbReference>
<evidence type="ECO:0000313" key="17">
    <source>
        <dbReference type="EMBL" id="KAG8478345.1"/>
    </source>
</evidence>
<dbReference type="GO" id="GO:0005576">
    <property type="term" value="C:extracellular region"/>
    <property type="evidence" value="ECO:0007669"/>
    <property type="project" value="UniProtKB-SubCell"/>
</dbReference>
<dbReference type="Gene3D" id="3.40.50.200">
    <property type="entry name" value="Peptidase S8/S53 domain"/>
    <property type="match status" value="1"/>
</dbReference>
<dbReference type="OrthoDB" id="206201at2759"/>
<evidence type="ECO:0000256" key="4">
    <source>
        <dbReference type="ARBA" id="ARBA00022670"/>
    </source>
</evidence>
<dbReference type="FunFam" id="3.40.50.200:FF:000006">
    <property type="entry name" value="Subtilisin-like protease SBT1.5"/>
    <property type="match status" value="1"/>
</dbReference>
<evidence type="ECO:0000256" key="12">
    <source>
        <dbReference type="SAM" id="Phobius"/>
    </source>
</evidence>
<feature type="domain" description="Subtilisin-like protease fibronectin type-III" evidence="16">
    <location>
        <begin position="652"/>
        <end position="749"/>
    </location>
</feature>
<evidence type="ECO:0000256" key="11">
    <source>
        <dbReference type="SAM" id="MobiDB-lite"/>
    </source>
</evidence>
<dbReference type="PANTHER" id="PTHR10795">
    <property type="entry name" value="PROPROTEIN CONVERTASE SUBTILISIN/KEXIN"/>
    <property type="match status" value="1"/>
</dbReference>
<dbReference type="Pfam" id="PF05922">
    <property type="entry name" value="Inhibitor_I9"/>
    <property type="match status" value="1"/>
</dbReference>
<dbReference type="GO" id="GO:0004252">
    <property type="term" value="F:serine-type endopeptidase activity"/>
    <property type="evidence" value="ECO:0007669"/>
    <property type="project" value="UniProtKB-UniRule"/>
</dbReference>
<evidence type="ECO:0000256" key="7">
    <source>
        <dbReference type="ARBA" id="ARBA00022825"/>
    </source>
</evidence>
<feature type="compositionally biased region" description="Low complexity" evidence="11">
    <location>
        <begin position="857"/>
        <end position="888"/>
    </location>
</feature>
<comment type="subcellular location">
    <subcellularLocation>
        <location evidence="1">Secreted</location>
    </subcellularLocation>
</comment>
<dbReference type="InterPro" id="IPR010259">
    <property type="entry name" value="S8pro/Inhibitor_I9"/>
</dbReference>
<dbReference type="SUPFAM" id="SSF52743">
    <property type="entry name" value="Subtilisin-like"/>
    <property type="match status" value="1"/>
</dbReference>
<dbReference type="InterPro" id="IPR037045">
    <property type="entry name" value="S8pro/Inhibitor_I9_sf"/>
</dbReference>
<evidence type="ECO:0000256" key="1">
    <source>
        <dbReference type="ARBA" id="ARBA00004613"/>
    </source>
</evidence>
<dbReference type="InterPro" id="IPR036852">
    <property type="entry name" value="Peptidase_S8/S53_dom_sf"/>
</dbReference>
<comment type="caution">
    <text evidence="17">The sequence shown here is derived from an EMBL/GenBank/DDBJ whole genome shotgun (WGS) entry which is preliminary data.</text>
</comment>
<evidence type="ECO:0000256" key="8">
    <source>
        <dbReference type="ARBA" id="ARBA00023180"/>
    </source>
</evidence>
<proteinExistence type="inferred from homology"/>
<dbReference type="InterPro" id="IPR000209">
    <property type="entry name" value="Peptidase_S8/S53_dom"/>
</dbReference>
<feature type="transmembrane region" description="Helical" evidence="12">
    <location>
        <begin position="932"/>
        <end position="954"/>
    </location>
</feature>
<dbReference type="AlphaFoldDB" id="A0A8J5YI99"/>
<dbReference type="CDD" id="cd04852">
    <property type="entry name" value="Peptidases_S8_3"/>
    <property type="match status" value="1"/>
</dbReference>
<keyword evidence="8" id="KW-0325">Glycoprotein</keyword>
<dbReference type="GO" id="GO:0006508">
    <property type="term" value="P:proteolysis"/>
    <property type="evidence" value="ECO:0007669"/>
    <property type="project" value="UniProtKB-KW"/>
</dbReference>
<dbReference type="FunFam" id="3.30.70.80:FF:000003">
    <property type="entry name" value="Subtilisin-like protease SBT1.9"/>
    <property type="match status" value="1"/>
</dbReference>
<reference evidence="17 18" key="1">
    <citation type="journal article" date="2021" name="bioRxiv">
        <title>The Gossypium anomalum genome as a resource for cotton improvement and evolutionary analysis of hybrid incompatibility.</title>
        <authorList>
            <person name="Grover C.E."/>
            <person name="Yuan D."/>
            <person name="Arick M.A."/>
            <person name="Miller E.R."/>
            <person name="Hu G."/>
            <person name="Peterson D.G."/>
            <person name="Wendel J.F."/>
            <person name="Udall J.A."/>
        </authorList>
    </citation>
    <scope>NUCLEOTIDE SEQUENCE [LARGE SCALE GENOMIC DNA]</scope>
    <source>
        <strain evidence="17">JFW-Udall</strain>
        <tissue evidence="17">Leaf</tissue>
    </source>
</reference>
<feature type="compositionally biased region" description="Polar residues" evidence="11">
    <location>
        <begin position="847"/>
        <end position="856"/>
    </location>
</feature>
<keyword evidence="6 10" id="KW-0378">Hydrolase</keyword>
<feature type="compositionally biased region" description="Basic and acidic residues" evidence="11">
    <location>
        <begin position="894"/>
        <end position="905"/>
    </location>
</feature>
<feature type="active site" description="Charge relay system" evidence="9 10">
    <location>
        <position position="150"/>
    </location>
</feature>
<dbReference type="PROSITE" id="PS00138">
    <property type="entry name" value="SUBTILASE_SER"/>
    <property type="match status" value="1"/>
</dbReference>
<evidence type="ECO:0000256" key="3">
    <source>
        <dbReference type="ARBA" id="ARBA00022525"/>
    </source>
</evidence>
<dbReference type="InterPro" id="IPR034197">
    <property type="entry name" value="Peptidases_S8_3"/>
</dbReference>
<dbReference type="PRINTS" id="PR00723">
    <property type="entry name" value="SUBTILISIN"/>
</dbReference>
<evidence type="ECO:0000259" key="14">
    <source>
        <dbReference type="Pfam" id="PF00082"/>
    </source>
</evidence>
<dbReference type="Gene3D" id="3.50.30.30">
    <property type="match status" value="1"/>
</dbReference>
<keyword evidence="12" id="KW-1133">Transmembrane helix</keyword>
<feature type="domain" description="Peptidase S8/S53" evidence="14">
    <location>
        <begin position="141"/>
        <end position="579"/>
    </location>
</feature>
<feature type="signal peptide" evidence="13">
    <location>
        <begin position="1"/>
        <end position="28"/>
    </location>
</feature>
<evidence type="ECO:0000259" key="15">
    <source>
        <dbReference type="Pfam" id="PF05922"/>
    </source>
</evidence>
<evidence type="ECO:0000256" key="6">
    <source>
        <dbReference type="ARBA" id="ARBA00022801"/>
    </source>
</evidence>
<feature type="region of interest" description="Disordered" evidence="11">
    <location>
        <begin position="807"/>
        <end position="905"/>
    </location>
</feature>
<feature type="domain" description="Inhibitor I9" evidence="15">
    <location>
        <begin position="32"/>
        <end position="118"/>
    </location>
</feature>
<accession>A0A8J5YI99</accession>
<feature type="active site" description="Charge relay system" evidence="9 10">
    <location>
        <position position="540"/>
    </location>
</feature>
<dbReference type="Proteomes" id="UP000701853">
    <property type="component" value="Chromosome 11"/>
</dbReference>
<feature type="compositionally biased region" description="Polar residues" evidence="11">
    <location>
        <begin position="814"/>
        <end position="824"/>
    </location>
</feature>